<name>A0ABX0XWC6_9ACTN</name>
<sequence length="115" mass="13092">MLIKLMGDYSCWPLWIRDEDDGVFYPRDPATLGLGASLIGRLAAWQQWHESMVNVADPNDSRPVTEAEWEAFANEGRLLAARVAEELPHATAWFYQDPQPHSEVDALRRRRAVGD</sequence>
<dbReference type="Proteomes" id="UP000722989">
    <property type="component" value="Unassembled WGS sequence"/>
</dbReference>
<reference evidence="1 2" key="1">
    <citation type="submission" date="2020-03" db="EMBL/GenBank/DDBJ databases">
        <title>WGS of the type strain of Planosporangium spp.</title>
        <authorList>
            <person name="Thawai C."/>
        </authorList>
    </citation>
    <scope>NUCLEOTIDE SEQUENCE [LARGE SCALE GENOMIC DNA]</scope>
    <source>
        <strain evidence="1 2">TBRC 5610</strain>
    </source>
</reference>
<dbReference type="EMBL" id="JAATVY010000004">
    <property type="protein sequence ID" value="NJC69597.1"/>
    <property type="molecule type" value="Genomic_DNA"/>
</dbReference>
<proteinExistence type="predicted"/>
<evidence type="ECO:0000313" key="2">
    <source>
        <dbReference type="Proteomes" id="UP000722989"/>
    </source>
</evidence>
<organism evidence="1 2">
    <name type="scientific">Planosporangium thailandense</name>
    <dbReference type="NCBI Taxonomy" id="765197"/>
    <lineage>
        <taxon>Bacteria</taxon>
        <taxon>Bacillati</taxon>
        <taxon>Actinomycetota</taxon>
        <taxon>Actinomycetes</taxon>
        <taxon>Micromonosporales</taxon>
        <taxon>Micromonosporaceae</taxon>
        <taxon>Planosporangium</taxon>
    </lineage>
</organism>
<protein>
    <submittedName>
        <fullName evidence="1">Uncharacterized protein</fullName>
    </submittedName>
</protein>
<keyword evidence="2" id="KW-1185">Reference proteome</keyword>
<evidence type="ECO:0000313" key="1">
    <source>
        <dbReference type="EMBL" id="NJC69597.1"/>
    </source>
</evidence>
<comment type="caution">
    <text evidence="1">The sequence shown here is derived from an EMBL/GenBank/DDBJ whole genome shotgun (WGS) entry which is preliminary data.</text>
</comment>
<accession>A0ABX0XWC6</accession>
<gene>
    <name evidence="1" type="ORF">HC031_07660</name>
</gene>
<dbReference type="RefSeq" id="WP_167924520.1">
    <property type="nucleotide sequence ID" value="NZ_JAATVY010000004.1"/>
</dbReference>